<protein>
    <submittedName>
        <fullName evidence="5">PTS transporter subunit EIIA</fullName>
    </submittedName>
</protein>
<evidence type="ECO:0000259" key="3">
    <source>
        <dbReference type="PROSITE" id="PS51094"/>
    </source>
</evidence>
<dbReference type="InterPro" id="IPR013011">
    <property type="entry name" value="PTS_EIIB_2"/>
</dbReference>
<evidence type="ECO:0000259" key="4">
    <source>
        <dbReference type="PROSITE" id="PS51099"/>
    </source>
</evidence>
<dbReference type="Pfam" id="PF00359">
    <property type="entry name" value="PTS_EIIA_2"/>
    <property type="match status" value="1"/>
</dbReference>
<dbReference type="InterPro" id="IPR050661">
    <property type="entry name" value="BglG_antiterminators"/>
</dbReference>
<keyword evidence="1" id="KW-0805">Transcription regulation</keyword>
<dbReference type="SUPFAM" id="SSF55804">
    <property type="entry name" value="Phoshotransferase/anion transport protein"/>
    <property type="match status" value="1"/>
</dbReference>
<dbReference type="PANTHER" id="PTHR30185:SF18">
    <property type="entry name" value="TRANSCRIPTIONAL REGULATOR MTLR"/>
    <property type="match status" value="1"/>
</dbReference>
<dbReference type="Proteomes" id="UP000464452">
    <property type="component" value="Chromosome"/>
</dbReference>
<evidence type="ECO:0000256" key="2">
    <source>
        <dbReference type="ARBA" id="ARBA00023163"/>
    </source>
</evidence>
<dbReference type="InterPro" id="IPR016152">
    <property type="entry name" value="PTrfase/Anion_transptr"/>
</dbReference>
<dbReference type="KEGG" id="cazo:G3A45_04535"/>
<feature type="domain" description="PTS EIIA type-2" evidence="3">
    <location>
        <begin position="89"/>
        <end position="230"/>
    </location>
</feature>
<evidence type="ECO:0000313" key="5">
    <source>
        <dbReference type="EMBL" id="QIB26633.1"/>
    </source>
</evidence>
<dbReference type="PANTHER" id="PTHR30185">
    <property type="entry name" value="CRYPTIC BETA-GLUCOSIDE BGL OPERON ANTITERMINATOR"/>
    <property type="match status" value="1"/>
</dbReference>
<sequence length="233" mass="26322">MGSSSLLLAKLKNSLGDNVELIGTFPLHQLDLVVNLKPDIILTTVPIKEDISIPKILVSTVLEDSDLDEIKGKIKNIDYCKKGKIDFENLFVRDLFFTDIKFENKEKVLDFLTDNMMAKGYIDKSIKQSILAREKLSSTAIGNLVAIPHALEVVEVHSCVCVGILNKPIVWDKDNKVQLVMVLSISKNISDKFNDLFSTLYKVTKSPLSVVKLIKQKDFDNFYIKFLSEKEKN</sequence>
<evidence type="ECO:0000256" key="1">
    <source>
        <dbReference type="ARBA" id="ARBA00023015"/>
    </source>
</evidence>
<dbReference type="PROSITE" id="PS00372">
    <property type="entry name" value="PTS_EIIA_TYPE_2_HIS"/>
    <property type="match status" value="1"/>
</dbReference>
<accession>A0A6P1YD35</accession>
<dbReference type="GO" id="GO:0009401">
    <property type="term" value="P:phosphoenolpyruvate-dependent sugar phosphotransferase system"/>
    <property type="evidence" value="ECO:0007669"/>
    <property type="project" value="InterPro"/>
</dbReference>
<dbReference type="PROSITE" id="PS51094">
    <property type="entry name" value="PTS_EIIA_TYPE_2"/>
    <property type="match status" value="1"/>
</dbReference>
<dbReference type="Gene3D" id="3.40.930.10">
    <property type="entry name" value="Mannitol-specific EII, Chain A"/>
    <property type="match status" value="1"/>
</dbReference>
<dbReference type="RefSeq" id="WP_163234652.1">
    <property type="nucleotide sequence ID" value="NZ_CP048617.1"/>
</dbReference>
<dbReference type="InterPro" id="IPR002178">
    <property type="entry name" value="PTS_EIIA_type-2_dom"/>
</dbReference>
<dbReference type="PROSITE" id="PS51099">
    <property type="entry name" value="PTS_EIIB_TYPE_2"/>
    <property type="match status" value="1"/>
</dbReference>
<reference evidence="5 6" key="1">
    <citation type="submission" date="2020-02" db="EMBL/GenBank/DDBJ databases">
        <title>Thermophilic hydrogen producing bacteria, Caloranaerobacter azorensis.</title>
        <authorList>
            <person name="Baek K."/>
        </authorList>
    </citation>
    <scope>NUCLEOTIDE SEQUENCE [LARGE SCALE GENOMIC DNA]</scope>
    <source>
        <strain evidence="5 6">T3-1</strain>
    </source>
</reference>
<name>A0A6P1YD35_9FIRM</name>
<feature type="domain" description="PTS EIIB type-2" evidence="4">
    <location>
        <begin position="1"/>
        <end position="82"/>
    </location>
</feature>
<dbReference type="Gene3D" id="3.40.50.2300">
    <property type="match status" value="1"/>
</dbReference>
<proteinExistence type="predicted"/>
<gene>
    <name evidence="5" type="ORF">G3A45_04535</name>
</gene>
<keyword evidence="2" id="KW-0804">Transcription</keyword>
<dbReference type="GO" id="GO:0008982">
    <property type="term" value="F:protein-N(PI)-phosphohistidine-sugar phosphotransferase activity"/>
    <property type="evidence" value="ECO:0007669"/>
    <property type="project" value="InterPro"/>
</dbReference>
<dbReference type="AlphaFoldDB" id="A0A6P1YD35"/>
<dbReference type="EMBL" id="CP048617">
    <property type="protein sequence ID" value="QIB26633.1"/>
    <property type="molecule type" value="Genomic_DNA"/>
</dbReference>
<organism evidence="5 6">
    <name type="scientific">Caloranaerobacter azorensis</name>
    <dbReference type="NCBI Taxonomy" id="116090"/>
    <lineage>
        <taxon>Bacteria</taxon>
        <taxon>Bacillati</taxon>
        <taxon>Bacillota</taxon>
        <taxon>Tissierellia</taxon>
        <taxon>Tissierellales</taxon>
        <taxon>Thermohalobacteraceae</taxon>
        <taxon>Caloranaerobacter</taxon>
    </lineage>
</organism>
<evidence type="ECO:0000313" key="6">
    <source>
        <dbReference type="Proteomes" id="UP000464452"/>
    </source>
</evidence>